<dbReference type="GO" id="GO:0007169">
    <property type="term" value="P:cell surface receptor protein tyrosine kinase signaling pathway"/>
    <property type="evidence" value="ECO:0007669"/>
    <property type="project" value="TreeGrafter"/>
</dbReference>
<dbReference type="InterPro" id="IPR036860">
    <property type="entry name" value="SH2_dom_sf"/>
</dbReference>
<dbReference type="GO" id="GO:0005737">
    <property type="term" value="C:cytoplasm"/>
    <property type="evidence" value="ECO:0007669"/>
    <property type="project" value="UniProtKB-ARBA"/>
</dbReference>
<proteinExistence type="predicted"/>
<accession>A0AAQ4RUK9</accession>
<organism evidence="4 5">
    <name type="scientific">Gasterosteus aculeatus aculeatus</name>
    <name type="common">three-spined stickleback</name>
    <dbReference type="NCBI Taxonomy" id="481459"/>
    <lineage>
        <taxon>Eukaryota</taxon>
        <taxon>Metazoa</taxon>
        <taxon>Chordata</taxon>
        <taxon>Craniata</taxon>
        <taxon>Vertebrata</taxon>
        <taxon>Euteleostomi</taxon>
        <taxon>Actinopterygii</taxon>
        <taxon>Neopterygii</taxon>
        <taxon>Teleostei</taxon>
        <taxon>Neoteleostei</taxon>
        <taxon>Acanthomorphata</taxon>
        <taxon>Eupercaria</taxon>
        <taxon>Perciformes</taxon>
        <taxon>Cottioidei</taxon>
        <taxon>Gasterosteales</taxon>
        <taxon>Gasterosteidae</taxon>
        <taxon>Gasterosteus</taxon>
    </lineage>
</organism>
<dbReference type="SUPFAM" id="SSF55550">
    <property type="entry name" value="SH2 domain"/>
    <property type="match status" value="1"/>
</dbReference>
<dbReference type="PANTHER" id="PTHR14098">
    <property type="entry name" value="SH2 DOMAIN CONTAINING PROTEIN"/>
    <property type="match status" value="1"/>
</dbReference>
<feature type="domain" description="SH2" evidence="3">
    <location>
        <begin position="34"/>
        <end position="145"/>
    </location>
</feature>
<evidence type="ECO:0000256" key="2">
    <source>
        <dbReference type="PROSITE-ProRule" id="PRU00191"/>
    </source>
</evidence>
<name>A0AAQ4RUK9_GASAC</name>
<dbReference type="Ensembl" id="ENSGACT00000041183.1">
    <property type="protein sequence ID" value="ENSGACP00000067125.1"/>
    <property type="gene ID" value="ENSGACG00000029254.1"/>
</dbReference>
<dbReference type="SMART" id="SM00252">
    <property type="entry name" value="SH2"/>
    <property type="match status" value="1"/>
</dbReference>
<reference evidence="4 5" key="1">
    <citation type="journal article" date="2021" name="G3 (Bethesda)">
        <title>Improved contiguity of the threespine stickleback genome using long-read sequencing.</title>
        <authorList>
            <person name="Nath S."/>
            <person name="Shaw D.E."/>
            <person name="White M.A."/>
        </authorList>
    </citation>
    <scope>NUCLEOTIDE SEQUENCE [LARGE SCALE GENOMIC DNA]</scope>
    <source>
        <strain evidence="4 5">Lake Benthic</strain>
    </source>
</reference>
<dbReference type="AlphaFoldDB" id="A0AAQ4RUK9"/>
<dbReference type="PANTHER" id="PTHR14098:SF2">
    <property type="entry name" value="CYTOKINE-DEPENDENT HEMATOPOIETIC CELL LINKER"/>
    <property type="match status" value="1"/>
</dbReference>
<dbReference type="InterPro" id="IPR000980">
    <property type="entry name" value="SH2"/>
</dbReference>
<keyword evidence="5" id="KW-1185">Reference proteome</keyword>
<reference evidence="4" key="3">
    <citation type="submission" date="2025-09" db="UniProtKB">
        <authorList>
            <consortium name="Ensembl"/>
        </authorList>
    </citation>
    <scope>IDENTIFICATION</scope>
</reference>
<evidence type="ECO:0000313" key="4">
    <source>
        <dbReference type="Ensembl" id="ENSGACP00000067125.1"/>
    </source>
</evidence>
<dbReference type="Gene3D" id="3.30.505.10">
    <property type="entry name" value="SH2 domain"/>
    <property type="match status" value="1"/>
</dbReference>
<evidence type="ECO:0000313" key="5">
    <source>
        <dbReference type="Proteomes" id="UP000007635"/>
    </source>
</evidence>
<dbReference type="GO" id="GO:0035556">
    <property type="term" value="P:intracellular signal transduction"/>
    <property type="evidence" value="ECO:0007669"/>
    <property type="project" value="TreeGrafter"/>
</dbReference>
<evidence type="ECO:0000259" key="3">
    <source>
        <dbReference type="PROSITE" id="PS50001"/>
    </source>
</evidence>
<dbReference type="Proteomes" id="UP000007635">
    <property type="component" value="Chromosome IV"/>
</dbReference>
<dbReference type="InterPro" id="IPR051751">
    <property type="entry name" value="Immunoreceptor_sig_adapters"/>
</dbReference>
<sequence length="153" mass="17104">MLIFVLSLSKIKKKKKLTSSISVIVGQTNSEEDWYVGACTRADAEHALHLVNKDGAFLVRDCSTNTNGEPFVLAVYHEKKVYNIKIRFIVSSGKYALGTGQRSSDLFDSVANIIKIHSIFPIMLVSGRTMPRRQGPETCVLTFPRHPLSLEQH</sequence>
<dbReference type="Pfam" id="PF00017">
    <property type="entry name" value="SH2"/>
    <property type="match status" value="1"/>
</dbReference>
<dbReference type="FunFam" id="3.30.505.10:FF:000016">
    <property type="entry name" value="B-cell linker protein isoform 2"/>
    <property type="match status" value="1"/>
</dbReference>
<keyword evidence="1 2" id="KW-0727">SH2 domain</keyword>
<dbReference type="GeneTree" id="ENSGT00940000156835"/>
<protein>
    <recommendedName>
        <fullName evidence="3">SH2 domain-containing protein</fullName>
    </recommendedName>
</protein>
<dbReference type="PROSITE" id="PS50001">
    <property type="entry name" value="SH2"/>
    <property type="match status" value="1"/>
</dbReference>
<reference evidence="4" key="2">
    <citation type="submission" date="2025-08" db="UniProtKB">
        <authorList>
            <consortium name="Ensembl"/>
        </authorList>
    </citation>
    <scope>IDENTIFICATION</scope>
</reference>
<evidence type="ECO:0000256" key="1">
    <source>
        <dbReference type="ARBA" id="ARBA00022999"/>
    </source>
</evidence>